<gene>
    <name evidence="3" type="ORF">MIND_00584500</name>
</gene>
<organism evidence="3 4">
    <name type="scientific">Mycena indigotica</name>
    <dbReference type="NCBI Taxonomy" id="2126181"/>
    <lineage>
        <taxon>Eukaryota</taxon>
        <taxon>Fungi</taxon>
        <taxon>Dikarya</taxon>
        <taxon>Basidiomycota</taxon>
        <taxon>Agaricomycotina</taxon>
        <taxon>Agaricomycetes</taxon>
        <taxon>Agaricomycetidae</taxon>
        <taxon>Agaricales</taxon>
        <taxon>Marasmiineae</taxon>
        <taxon>Mycenaceae</taxon>
        <taxon>Mycena</taxon>
    </lineage>
</organism>
<feature type="transmembrane region" description="Helical" evidence="2">
    <location>
        <begin position="55"/>
        <end position="77"/>
    </location>
</feature>
<proteinExistence type="predicted"/>
<keyword evidence="2" id="KW-0812">Transmembrane</keyword>
<accession>A0A8H6SSG0</accession>
<evidence type="ECO:0000256" key="1">
    <source>
        <dbReference type="SAM" id="MobiDB-lite"/>
    </source>
</evidence>
<dbReference type="OrthoDB" id="3210850at2759"/>
<feature type="transmembrane region" description="Helical" evidence="2">
    <location>
        <begin position="12"/>
        <end position="34"/>
    </location>
</feature>
<dbReference type="Proteomes" id="UP000636479">
    <property type="component" value="Unassembled WGS sequence"/>
</dbReference>
<comment type="caution">
    <text evidence="3">The sequence shown here is derived from an EMBL/GenBank/DDBJ whole genome shotgun (WGS) entry which is preliminary data.</text>
</comment>
<feature type="compositionally biased region" description="Low complexity" evidence="1">
    <location>
        <begin position="330"/>
        <end position="355"/>
    </location>
</feature>
<reference evidence="3" key="1">
    <citation type="submission" date="2020-05" db="EMBL/GenBank/DDBJ databases">
        <title>Mycena genomes resolve the evolution of fungal bioluminescence.</title>
        <authorList>
            <person name="Tsai I.J."/>
        </authorList>
    </citation>
    <scope>NUCLEOTIDE SEQUENCE</scope>
    <source>
        <strain evidence="3">171206Taipei</strain>
    </source>
</reference>
<feature type="region of interest" description="Disordered" evidence="1">
    <location>
        <begin position="273"/>
        <end position="305"/>
    </location>
</feature>
<evidence type="ECO:0000313" key="4">
    <source>
        <dbReference type="Proteomes" id="UP000636479"/>
    </source>
</evidence>
<dbReference type="PANTHER" id="PTHR38848:SF3">
    <property type="entry name" value="G-PROTEIN COUPLED RECEPTORS FAMILY 3 PROFILE DOMAIN-CONTAINING PROTEIN"/>
    <property type="match status" value="1"/>
</dbReference>
<evidence type="ECO:0000256" key="2">
    <source>
        <dbReference type="SAM" id="Phobius"/>
    </source>
</evidence>
<feature type="transmembrane region" description="Helical" evidence="2">
    <location>
        <begin position="129"/>
        <end position="149"/>
    </location>
</feature>
<dbReference type="EMBL" id="JACAZF010000005">
    <property type="protein sequence ID" value="KAF7303552.1"/>
    <property type="molecule type" value="Genomic_DNA"/>
</dbReference>
<feature type="compositionally biased region" description="Basic and acidic residues" evidence="1">
    <location>
        <begin position="379"/>
        <end position="391"/>
    </location>
</feature>
<feature type="transmembrane region" description="Helical" evidence="2">
    <location>
        <begin position="89"/>
        <end position="109"/>
    </location>
</feature>
<dbReference type="PANTHER" id="PTHR38848">
    <property type="entry name" value="G-PROTEIN COUPLED RECEPTORS FAMILY 3 PROFILE DOMAIN-CONTAINING PROTEIN"/>
    <property type="match status" value="1"/>
</dbReference>
<name>A0A8H6SSG0_9AGAR</name>
<feature type="transmembrane region" description="Helical" evidence="2">
    <location>
        <begin position="174"/>
        <end position="194"/>
    </location>
</feature>
<sequence>MDNDPHSKFPTPGLQFLSAFIHFFGVTLLACFISQRLRGRFLTREWWIRLSWARLCVLIVLIDSYLFMLSTGLLIFGVGMQRNHYACAAGIYLCVTFYTMSKVFMYLFLSEKVFIVWAEHKMRRTRCPVYLVCVGTIGLYVAIIVAMYFGRIAEFRAGDGACEIGLKPTASLPLVAYDLVINVLLTSLFLWPVLRFRLANARLKRVAVRTLVAAIAALTTSTVNIAVLTILNGRELGWLCLASCGSDVVLNATAIFWVTRTIASDSQFPTLTVDPRLASDEESGPGPSRRSSTMASRPPSMGQRPMSALVPFHVLPHRPVPQDVQVRVTTVSETATSPPETTSPRPSTSTGRPASGRANSGSTMDWEGKRHSAVSTATRRTDETRVATVEEKMEDVDVD</sequence>
<protein>
    <submittedName>
        <fullName evidence="3">Uncharacterized protein</fullName>
    </submittedName>
</protein>
<feature type="transmembrane region" description="Helical" evidence="2">
    <location>
        <begin position="206"/>
        <end position="230"/>
    </location>
</feature>
<feature type="region of interest" description="Disordered" evidence="1">
    <location>
        <begin position="330"/>
        <end position="399"/>
    </location>
</feature>
<keyword evidence="2" id="KW-1133">Transmembrane helix</keyword>
<keyword evidence="4" id="KW-1185">Reference proteome</keyword>
<dbReference type="GeneID" id="59345119"/>
<keyword evidence="2" id="KW-0472">Membrane</keyword>
<evidence type="ECO:0000313" key="3">
    <source>
        <dbReference type="EMBL" id="KAF7303552.1"/>
    </source>
</evidence>
<dbReference type="RefSeq" id="XP_037220524.1">
    <property type="nucleotide sequence ID" value="XM_037362603.1"/>
</dbReference>
<dbReference type="AlphaFoldDB" id="A0A8H6SSG0"/>